<gene>
    <name evidence="1" type="ORF">CANTADRAFT_89898</name>
</gene>
<dbReference type="EMBL" id="KV453911">
    <property type="protein sequence ID" value="ODV80343.1"/>
    <property type="molecule type" value="Genomic_DNA"/>
</dbReference>
<accession>A0A1E4SLF5</accession>
<sequence length="66" mass="7654">MYGYLEHPQTDNSASAFANMGCNNIQLDYQYSFKRFWNSKKSQSVMFELKHTETSKPTIVLASVLR</sequence>
<reference evidence="2" key="1">
    <citation type="submission" date="2016-05" db="EMBL/GenBank/DDBJ databases">
        <title>Comparative genomics of biotechnologically important yeasts.</title>
        <authorList>
            <consortium name="DOE Joint Genome Institute"/>
            <person name="Riley R."/>
            <person name="Haridas S."/>
            <person name="Wolfe K.H."/>
            <person name="Lopes M.R."/>
            <person name="Hittinger C.T."/>
            <person name="Goker M."/>
            <person name="Salamov A."/>
            <person name="Wisecaver J."/>
            <person name="Long T.M."/>
            <person name="Aerts A.L."/>
            <person name="Barry K."/>
            <person name="Choi C."/>
            <person name="Clum A."/>
            <person name="Coughlan A.Y."/>
            <person name="Deshpande S."/>
            <person name="Douglass A.P."/>
            <person name="Hanson S.J."/>
            <person name="Klenk H.-P."/>
            <person name="Labutti K."/>
            <person name="Lapidus A."/>
            <person name="Lindquist E."/>
            <person name="Lipzen A."/>
            <person name="Meier-Kolthoff J.P."/>
            <person name="Ohm R.A."/>
            <person name="Otillar R.P."/>
            <person name="Pangilinan J."/>
            <person name="Peng Y."/>
            <person name="Rokas A."/>
            <person name="Rosa C.A."/>
            <person name="Scheuner C."/>
            <person name="Sibirny A.A."/>
            <person name="Slot J.C."/>
            <person name="Stielow J.B."/>
            <person name="Sun H."/>
            <person name="Kurtzman C.P."/>
            <person name="Blackwell M."/>
            <person name="Grigoriev I.V."/>
            <person name="Jeffries T.W."/>
        </authorList>
    </citation>
    <scope>NUCLEOTIDE SEQUENCE [LARGE SCALE GENOMIC DNA]</scope>
    <source>
        <strain evidence="2">NRRL Y-17324</strain>
    </source>
</reference>
<organism evidence="1 2">
    <name type="scientific">Suhomyces tanzawaensis NRRL Y-17324</name>
    <dbReference type="NCBI Taxonomy" id="984487"/>
    <lineage>
        <taxon>Eukaryota</taxon>
        <taxon>Fungi</taxon>
        <taxon>Dikarya</taxon>
        <taxon>Ascomycota</taxon>
        <taxon>Saccharomycotina</taxon>
        <taxon>Pichiomycetes</taxon>
        <taxon>Debaryomycetaceae</taxon>
        <taxon>Suhomyces</taxon>
    </lineage>
</organism>
<protein>
    <submittedName>
        <fullName evidence="1">Uncharacterized protein</fullName>
    </submittedName>
</protein>
<dbReference type="GeneID" id="30985760"/>
<proteinExistence type="predicted"/>
<name>A0A1E4SLF5_9ASCO</name>
<dbReference type="RefSeq" id="XP_020065465.1">
    <property type="nucleotide sequence ID" value="XM_020211624.1"/>
</dbReference>
<evidence type="ECO:0000313" key="1">
    <source>
        <dbReference type="EMBL" id="ODV80343.1"/>
    </source>
</evidence>
<keyword evidence="2" id="KW-1185">Reference proteome</keyword>
<dbReference type="AlphaFoldDB" id="A0A1E4SLF5"/>
<evidence type="ECO:0000313" key="2">
    <source>
        <dbReference type="Proteomes" id="UP000094285"/>
    </source>
</evidence>
<dbReference type="Proteomes" id="UP000094285">
    <property type="component" value="Unassembled WGS sequence"/>
</dbReference>